<dbReference type="GO" id="GO:0050567">
    <property type="term" value="F:glutaminyl-tRNA synthase (glutamine-hydrolyzing) activity"/>
    <property type="evidence" value="ECO:0007669"/>
    <property type="project" value="UniProtKB-UniRule"/>
</dbReference>
<comment type="similarity">
    <text evidence="1 8">Belongs to the amidase family. GatA subfamily.</text>
</comment>
<dbReference type="Proteomes" id="UP000320393">
    <property type="component" value="Unassembled WGS sequence"/>
</dbReference>
<dbReference type="InterPro" id="IPR036928">
    <property type="entry name" value="AS_sf"/>
</dbReference>
<comment type="function">
    <text evidence="6 8">Allows the formation of correctly charged Gln-tRNA(Gln) through the transamidation of misacylated Glu-tRNA(Gln) in organisms which lack glutaminyl-tRNA synthetase. The reaction takes place in the presence of glutamine and ATP through an activated gamma-phospho-Glu-tRNA(Gln).</text>
</comment>
<keyword evidence="10" id="KW-0808">Transferase</keyword>
<dbReference type="EMBL" id="VBAM01000107">
    <property type="protein sequence ID" value="TMJ14441.1"/>
    <property type="molecule type" value="Genomic_DNA"/>
</dbReference>
<accession>A0A537M2C7</accession>
<proteinExistence type="inferred from homology"/>
<comment type="catalytic activity">
    <reaction evidence="7 8">
        <text>L-glutamyl-tRNA(Gln) + L-glutamine + ATP + H2O = L-glutaminyl-tRNA(Gln) + L-glutamate + ADP + phosphate + H(+)</text>
        <dbReference type="Rhea" id="RHEA:17521"/>
        <dbReference type="Rhea" id="RHEA-COMP:9681"/>
        <dbReference type="Rhea" id="RHEA-COMP:9684"/>
        <dbReference type="ChEBI" id="CHEBI:15377"/>
        <dbReference type="ChEBI" id="CHEBI:15378"/>
        <dbReference type="ChEBI" id="CHEBI:29985"/>
        <dbReference type="ChEBI" id="CHEBI:30616"/>
        <dbReference type="ChEBI" id="CHEBI:43474"/>
        <dbReference type="ChEBI" id="CHEBI:58359"/>
        <dbReference type="ChEBI" id="CHEBI:78520"/>
        <dbReference type="ChEBI" id="CHEBI:78521"/>
        <dbReference type="ChEBI" id="CHEBI:456216"/>
        <dbReference type="EC" id="6.3.5.7"/>
    </reaction>
</comment>
<dbReference type="GO" id="GO:0005524">
    <property type="term" value="F:ATP binding"/>
    <property type="evidence" value="ECO:0007669"/>
    <property type="project" value="UniProtKB-KW"/>
</dbReference>
<feature type="active site" description="Charge relay system" evidence="8">
    <location>
        <position position="131"/>
    </location>
</feature>
<dbReference type="NCBIfam" id="TIGR00132">
    <property type="entry name" value="gatA"/>
    <property type="match status" value="1"/>
</dbReference>
<gene>
    <name evidence="8 10" type="primary">gatA</name>
    <name evidence="10" type="ORF">E6H02_03265</name>
</gene>
<comment type="subunit">
    <text evidence="8">Heterotrimer of A, B and C subunits.</text>
</comment>
<keyword evidence="5 8" id="KW-0648">Protein biosynthesis</keyword>
<dbReference type="InterPro" id="IPR020556">
    <property type="entry name" value="Amidase_CS"/>
</dbReference>
<dbReference type="PROSITE" id="PS00571">
    <property type="entry name" value="AMIDASES"/>
    <property type="match status" value="1"/>
</dbReference>
<evidence type="ECO:0000256" key="8">
    <source>
        <dbReference type="HAMAP-Rule" id="MF_00120"/>
    </source>
</evidence>
<feature type="domain" description="Amidase" evidence="9">
    <location>
        <begin position="12"/>
        <end position="443"/>
    </location>
</feature>
<sequence length="475" mass="50352">MYRRGETSPSVVVRALLDRIEAHESRLHAYLFLDRWDAPARKVDAPALAGIPIAVKDNICTRGWPTTCGSRILEGFQSPYDATAVVRLREAGAILLGKTNCDEFGMGSSTENSGYGVTRNPWDDARVPGGSSGGSAAAVAAGEAAAALGTDTGGSIRQPAAFCGVVGLKPTYGRVSRYGLVAFASSLDQIGPLAHDVRDAALLLQVIAGRDPADSTSAAVDVPRYFERLTGEIRGLRLGVVKEFLADGVDPGVRAAVRGAIEILGGLGAACEDVSLPHAPYALPAYYLVAPAEASSNLARYAGVHYGRRARDAEDLVTMYSRTRREGFGAEVKRRIMLGTYALSAGYYEAFYLRAQRARTLIRRDFEAALARCDALLGPVTPTAAFRIGEKVDDPLQLYFSDVYTVPVNLAGVPGISIPCGLAGGLPVGLQVIGRPFGEETVLNVAYAFERATAFHGMRPALAHPAGGDGARRRP</sequence>
<evidence type="ECO:0000256" key="5">
    <source>
        <dbReference type="ARBA" id="ARBA00022917"/>
    </source>
</evidence>
<dbReference type="Gene3D" id="3.90.1300.10">
    <property type="entry name" value="Amidase signature (AS) domain"/>
    <property type="match status" value="1"/>
</dbReference>
<dbReference type="SUPFAM" id="SSF75304">
    <property type="entry name" value="Amidase signature (AS) enzymes"/>
    <property type="match status" value="1"/>
</dbReference>
<dbReference type="InterPro" id="IPR023631">
    <property type="entry name" value="Amidase_dom"/>
</dbReference>
<dbReference type="GO" id="GO:0006412">
    <property type="term" value="P:translation"/>
    <property type="evidence" value="ECO:0007669"/>
    <property type="project" value="UniProtKB-UniRule"/>
</dbReference>
<dbReference type="Pfam" id="PF01425">
    <property type="entry name" value="Amidase"/>
    <property type="match status" value="1"/>
</dbReference>
<evidence type="ECO:0000259" key="9">
    <source>
        <dbReference type="Pfam" id="PF01425"/>
    </source>
</evidence>
<evidence type="ECO:0000313" key="10">
    <source>
        <dbReference type="EMBL" id="TMJ14441.1"/>
    </source>
</evidence>
<evidence type="ECO:0000313" key="11">
    <source>
        <dbReference type="Proteomes" id="UP000320393"/>
    </source>
</evidence>
<dbReference type="GO" id="GO:0030956">
    <property type="term" value="C:glutamyl-tRNA(Gln) amidotransferase complex"/>
    <property type="evidence" value="ECO:0007669"/>
    <property type="project" value="InterPro"/>
</dbReference>
<keyword evidence="2 8" id="KW-0436">Ligase</keyword>
<dbReference type="AlphaFoldDB" id="A0A537M2C7"/>
<evidence type="ECO:0000256" key="2">
    <source>
        <dbReference type="ARBA" id="ARBA00022598"/>
    </source>
</evidence>
<dbReference type="EC" id="6.3.5.7" evidence="8"/>
<organism evidence="10 11">
    <name type="scientific">Candidatus Segetimicrobium genomatis</name>
    <dbReference type="NCBI Taxonomy" id="2569760"/>
    <lineage>
        <taxon>Bacteria</taxon>
        <taxon>Bacillati</taxon>
        <taxon>Candidatus Sysuimicrobiota</taxon>
        <taxon>Candidatus Sysuimicrobiia</taxon>
        <taxon>Candidatus Sysuimicrobiales</taxon>
        <taxon>Candidatus Segetimicrobiaceae</taxon>
        <taxon>Candidatus Segetimicrobium</taxon>
    </lineage>
</organism>
<dbReference type="GO" id="GO:0016740">
    <property type="term" value="F:transferase activity"/>
    <property type="evidence" value="ECO:0007669"/>
    <property type="project" value="UniProtKB-KW"/>
</dbReference>
<feature type="active site" description="Acyl-ester intermediate" evidence="8">
    <location>
        <position position="155"/>
    </location>
</feature>
<evidence type="ECO:0000256" key="7">
    <source>
        <dbReference type="ARBA" id="ARBA00047407"/>
    </source>
</evidence>
<evidence type="ECO:0000256" key="4">
    <source>
        <dbReference type="ARBA" id="ARBA00022840"/>
    </source>
</evidence>
<keyword evidence="4 8" id="KW-0067">ATP-binding</keyword>
<keyword evidence="3 8" id="KW-0547">Nucleotide-binding</keyword>
<dbReference type="InterPro" id="IPR000120">
    <property type="entry name" value="Amidase"/>
</dbReference>
<comment type="caution">
    <text evidence="10">The sequence shown here is derived from an EMBL/GenBank/DDBJ whole genome shotgun (WGS) entry which is preliminary data.</text>
</comment>
<feature type="active site" description="Charge relay system" evidence="8">
    <location>
        <position position="56"/>
    </location>
</feature>
<name>A0A537M2C7_9BACT</name>
<evidence type="ECO:0000256" key="3">
    <source>
        <dbReference type="ARBA" id="ARBA00022741"/>
    </source>
</evidence>
<reference evidence="10 11" key="1">
    <citation type="journal article" date="2019" name="Nat. Microbiol.">
        <title>Mediterranean grassland soil C-N compound turnover is dependent on rainfall and depth, and is mediated by genomically divergent microorganisms.</title>
        <authorList>
            <person name="Diamond S."/>
            <person name="Andeer P.F."/>
            <person name="Li Z."/>
            <person name="Crits-Christoph A."/>
            <person name="Burstein D."/>
            <person name="Anantharaman K."/>
            <person name="Lane K.R."/>
            <person name="Thomas B.C."/>
            <person name="Pan C."/>
            <person name="Northen T.R."/>
            <person name="Banfield J.F."/>
        </authorList>
    </citation>
    <scope>NUCLEOTIDE SEQUENCE [LARGE SCALE GENOMIC DNA]</scope>
    <source>
        <strain evidence="10">NP_5</strain>
    </source>
</reference>
<dbReference type="InterPro" id="IPR004412">
    <property type="entry name" value="GatA"/>
</dbReference>
<evidence type="ECO:0000256" key="6">
    <source>
        <dbReference type="ARBA" id="ARBA00025295"/>
    </source>
</evidence>
<evidence type="ECO:0000256" key="1">
    <source>
        <dbReference type="ARBA" id="ARBA00008069"/>
    </source>
</evidence>
<dbReference type="PANTHER" id="PTHR11895:SF151">
    <property type="entry name" value="GLUTAMYL-TRNA(GLN) AMIDOTRANSFERASE SUBUNIT A"/>
    <property type="match status" value="1"/>
</dbReference>
<dbReference type="HAMAP" id="MF_00120">
    <property type="entry name" value="GatA"/>
    <property type="match status" value="1"/>
</dbReference>
<dbReference type="PANTHER" id="PTHR11895">
    <property type="entry name" value="TRANSAMIDASE"/>
    <property type="match status" value="1"/>
</dbReference>
<protein>
    <recommendedName>
        <fullName evidence="8">Glutamyl-tRNA(Gln) amidotransferase subunit A</fullName>
        <shortName evidence="8">Glu-ADT subunit A</shortName>
        <ecNumber evidence="8">6.3.5.7</ecNumber>
    </recommendedName>
</protein>